<dbReference type="Proteomes" id="UP000789901">
    <property type="component" value="Unassembled WGS sequence"/>
</dbReference>
<proteinExistence type="predicted"/>
<evidence type="ECO:0000313" key="2">
    <source>
        <dbReference type="Proteomes" id="UP000789901"/>
    </source>
</evidence>
<gene>
    <name evidence="1" type="ORF">GMARGA_LOCUS30766</name>
</gene>
<organism evidence="1 2">
    <name type="scientific">Gigaspora margarita</name>
    <dbReference type="NCBI Taxonomy" id="4874"/>
    <lineage>
        <taxon>Eukaryota</taxon>
        <taxon>Fungi</taxon>
        <taxon>Fungi incertae sedis</taxon>
        <taxon>Mucoromycota</taxon>
        <taxon>Glomeromycotina</taxon>
        <taxon>Glomeromycetes</taxon>
        <taxon>Diversisporales</taxon>
        <taxon>Gigasporaceae</taxon>
        <taxon>Gigaspora</taxon>
    </lineage>
</organism>
<accession>A0ABN7WH95</accession>
<sequence>LPQITPHEAFLYFDKTNNSMSQINSNFRQIEDQALSIRPKNVFIFTDMTLNNNVLYFLYRDINNTEFIDATKPFNPIIRYARNSNVSQNIKRSRYDVDSLVGHGIILGGGPGFASAHSLDIIFDELEKTFDKYLKLYLEDSGGS</sequence>
<comment type="caution">
    <text evidence="1">The sequence shown here is derived from an EMBL/GenBank/DDBJ whole genome shotgun (WGS) entry which is preliminary data.</text>
</comment>
<name>A0ABN7WH95_GIGMA</name>
<reference evidence="1 2" key="1">
    <citation type="submission" date="2021-06" db="EMBL/GenBank/DDBJ databases">
        <authorList>
            <person name="Kallberg Y."/>
            <person name="Tangrot J."/>
            <person name="Rosling A."/>
        </authorList>
    </citation>
    <scope>NUCLEOTIDE SEQUENCE [LARGE SCALE GENOMIC DNA]</scope>
    <source>
        <strain evidence="1 2">120-4 pot B 10/14</strain>
    </source>
</reference>
<keyword evidence="2" id="KW-1185">Reference proteome</keyword>
<evidence type="ECO:0000313" key="1">
    <source>
        <dbReference type="EMBL" id="CAG8831725.1"/>
    </source>
</evidence>
<feature type="non-terminal residue" evidence="1">
    <location>
        <position position="1"/>
    </location>
</feature>
<dbReference type="EMBL" id="CAJVQB010044203">
    <property type="protein sequence ID" value="CAG8831725.1"/>
    <property type="molecule type" value="Genomic_DNA"/>
</dbReference>
<protein>
    <submittedName>
        <fullName evidence="1">39967_t:CDS:1</fullName>
    </submittedName>
</protein>